<dbReference type="InterPro" id="IPR008490">
    <property type="entry name" value="Transposase_InsH_N"/>
</dbReference>
<accession>A0A840EME5</accession>
<feature type="domain" description="Transposase IS4-like" evidence="2">
    <location>
        <begin position="263"/>
        <end position="337"/>
    </location>
</feature>
<dbReference type="Pfam" id="PF05598">
    <property type="entry name" value="DUF772"/>
    <property type="match status" value="1"/>
</dbReference>
<evidence type="ECO:0000313" key="4">
    <source>
        <dbReference type="EMBL" id="MBB4118160.1"/>
    </source>
</evidence>
<comment type="caution">
    <text evidence="4">The sequence shown here is derived from an EMBL/GenBank/DDBJ whole genome shotgun (WGS) entry which is preliminary data.</text>
</comment>
<evidence type="ECO:0000259" key="2">
    <source>
        <dbReference type="Pfam" id="PF01609"/>
    </source>
</evidence>
<organism evidence="4 5">
    <name type="scientific">Mesonia hippocampi</name>
    <dbReference type="NCBI Taxonomy" id="1628250"/>
    <lineage>
        <taxon>Bacteria</taxon>
        <taxon>Pseudomonadati</taxon>
        <taxon>Bacteroidota</taxon>
        <taxon>Flavobacteriia</taxon>
        <taxon>Flavobacteriales</taxon>
        <taxon>Flavobacteriaceae</taxon>
        <taxon>Mesonia</taxon>
    </lineage>
</organism>
<feature type="domain" description="Transposase InsH N-terminal" evidence="3">
    <location>
        <begin position="16"/>
        <end position="111"/>
    </location>
</feature>
<dbReference type="PANTHER" id="PTHR33408:SF4">
    <property type="entry name" value="TRANSPOSASE DDE DOMAIN-CONTAINING PROTEIN"/>
    <property type="match status" value="1"/>
</dbReference>
<dbReference type="PANTHER" id="PTHR33408">
    <property type="entry name" value="TRANSPOSASE"/>
    <property type="match status" value="1"/>
</dbReference>
<protein>
    <submittedName>
        <fullName evidence="4">Transposase</fullName>
    </submittedName>
</protein>
<gene>
    <name evidence="4" type="ORF">GGR32_000432</name>
</gene>
<keyword evidence="5" id="KW-1185">Reference proteome</keyword>
<dbReference type="GO" id="GO:0006313">
    <property type="term" value="P:DNA transposition"/>
    <property type="evidence" value="ECO:0007669"/>
    <property type="project" value="InterPro"/>
</dbReference>
<sequence>MQGKKQYQEKLFSNFQLSERVPEDNFYRRLNKVLDLDYLYTLTKGYYGSSGQKSIDPVVFFKLYLVGYLENIISDRKLITHCSMRLDILFFLGYDIDEELPWHSTISRTRQLFPETIFEEVFTKVFELCVSAGMVSGHTQAIDSAPVKANASMDSLELKVPEEELEAHLRKVRHISNRDKDKPFREAKTNKATKVQQTLSAHQKELQAISSRNNKWSKEQNGRPGAGNKGARYTSNKTHYSPTDPDARISVKPGKAVKINYLSQLTVDTNQHVITDIKAYHADGKDNQQLPDIVKRVKRRLWNAGLLWENCIADTGYSSGDNYAFLEKNQLKSFIPPHGTYKGGPEGFTHIQSGNY</sequence>
<dbReference type="GO" id="GO:0003677">
    <property type="term" value="F:DNA binding"/>
    <property type="evidence" value="ECO:0007669"/>
    <property type="project" value="InterPro"/>
</dbReference>
<feature type="compositionally biased region" description="Polar residues" evidence="1">
    <location>
        <begin position="190"/>
        <end position="201"/>
    </location>
</feature>
<proteinExistence type="predicted"/>
<reference evidence="4 5" key="1">
    <citation type="submission" date="2020-08" db="EMBL/GenBank/DDBJ databases">
        <title>Genomic Encyclopedia of Type Strains, Phase IV (KMG-IV): sequencing the most valuable type-strain genomes for metagenomic binning, comparative biology and taxonomic classification.</title>
        <authorList>
            <person name="Goeker M."/>
        </authorList>
    </citation>
    <scope>NUCLEOTIDE SEQUENCE [LARGE SCALE GENOMIC DNA]</scope>
    <source>
        <strain evidence="4 5">DSM 29568</strain>
    </source>
</reference>
<feature type="region of interest" description="Disordered" evidence="1">
    <location>
        <begin position="174"/>
        <end position="249"/>
    </location>
</feature>
<evidence type="ECO:0000256" key="1">
    <source>
        <dbReference type="SAM" id="MobiDB-lite"/>
    </source>
</evidence>
<dbReference type="EMBL" id="JACIFO010000001">
    <property type="protein sequence ID" value="MBB4118160.1"/>
    <property type="molecule type" value="Genomic_DNA"/>
</dbReference>
<dbReference type="GO" id="GO:0004803">
    <property type="term" value="F:transposase activity"/>
    <property type="evidence" value="ECO:0007669"/>
    <property type="project" value="InterPro"/>
</dbReference>
<dbReference type="InterPro" id="IPR002559">
    <property type="entry name" value="Transposase_11"/>
</dbReference>
<dbReference type="Pfam" id="PF01609">
    <property type="entry name" value="DDE_Tnp_1"/>
    <property type="match status" value="1"/>
</dbReference>
<dbReference type="AlphaFoldDB" id="A0A840EME5"/>
<dbReference type="Proteomes" id="UP000553034">
    <property type="component" value="Unassembled WGS sequence"/>
</dbReference>
<evidence type="ECO:0000259" key="3">
    <source>
        <dbReference type="Pfam" id="PF05598"/>
    </source>
</evidence>
<evidence type="ECO:0000313" key="5">
    <source>
        <dbReference type="Proteomes" id="UP000553034"/>
    </source>
</evidence>
<name>A0A840EME5_9FLAO</name>
<feature type="compositionally biased region" description="Basic and acidic residues" evidence="1">
    <location>
        <begin position="176"/>
        <end position="189"/>
    </location>
</feature>